<dbReference type="Proteomes" id="UP000439123">
    <property type="component" value="Unassembled WGS sequence"/>
</dbReference>
<evidence type="ECO:0000313" key="2">
    <source>
        <dbReference type="Proteomes" id="UP000439123"/>
    </source>
</evidence>
<organism evidence="1 2">
    <name type="scientific">Aeromonas veronii</name>
    <dbReference type="NCBI Taxonomy" id="654"/>
    <lineage>
        <taxon>Bacteria</taxon>
        <taxon>Pseudomonadati</taxon>
        <taxon>Pseudomonadota</taxon>
        <taxon>Gammaproteobacteria</taxon>
        <taxon>Aeromonadales</taxon>
        <taxon>Aeromonadaceae</taxon>
        <taxon>Aeromonas</taxon>
    </lineage>
</organism>
<dbReference type="EMBL" id="CABWLC010000012">
    <property type="protein sequence ID" value="VXA85629.1"/>
    <property type="molecule type" value="Genomic_DNA"/>
</dbReference>
<evidence type="ECO:0000313" key="1">
    <source>
        <dbReference type="EMBL" id="VXA85629.1"/>
    </source>
</evidence>
<gene>
    <name evidence="1" type="ORF">AERO8C_20582</name>
</gene>
<protein>
    <submittedName>
        <fullName evidence="1">Uncharacterized protein</fullName>
    </submittedName>
</protein>
<reference evidence="1 2" key="1">
    <citation type="submission" date="2019-10" db="EMBL/GenBank/DDBJ databases">
        <authorList>
            <person name="Karimi E."/>
        </authorList>
    </citation>
    <scope>NUCLEOTIDE SEQUENCE [LARGE SCALE GENOMIC DNA]</scope>
    <source>
        <strain evidence="1">Aeromonas sp. 8C</strain>
    </source>
</reference>
<dbReference type="AlphaFoldDB" id="A0A653L3N4"/>
<proteinExistence type="predicted"/>
<sequence>MTRIDFNGTQLRLYLPCGCLITEGYREHCMAPCDGFSWSESELVRAGWHFVWASLAEEGTDLGELSPSELATHLEPFEGLLVDDTQLKQVLQLGNLLLGKKRRLSS</sequence>
<accession>A0A653L3N4</accession>
<dbReference type="RefSeq" id="WP_128835313.1">
    <property type="nucleotide sequence ID" value="NZ_CP121816.1"/>
</dbReference>
<name>A0A653L3N4_AERVE</name>